<dbReference type="EMBL" id="FQZO01000015">
    <property type="protein sequence ID" value="SHK05969.1"/>
    <property type="molecule type" value="Genomic_DNA"/>
</dbReference>
<dbReference type="STRING" id="1121298.SAMN05444401_0497"/>
<keyword evidence="1" id="KW-0472">Membrane</keyword>
<organism evidence="2 3">
    <name type="scientific">Clostridium amylolyticum</name>
    <dbReference type="NCBI Taxonomy" id="1121298"/>
    <lineage>
        <taxon>Bacteria</taxon>
        <taxon>Bacillati</taxon>
        <taxon>Bacillota</taxon>
        <taxon>Clostridia</taxon>
        <taxon>Eubacteriales</taxon>
        <taxon>Clostridiaceae</taxon>
        <taxon>Clostridium</taxon>
    </lineage>
</organism>
<dbReference type="OrthoDB" id="9909711at2"/>
<dbReference type="AlphaFoldDB" id="A0A1M6PDF3"/>
<keyword evidence="3" id="KW-1185">Reference proteome</keyword>
<keyword evidence="1" id="KW-0812">Transmembrane</keyword>
<sequence>MYSRKKWIISVIIFIVIILFIPLIYQRMNNIGKISILIPKPKKIIIYNNNKNITINEKDKNFHEILRLTSERLKPTQESKKIINSPNEDSLLKEVSNSKYAWRCIEFIYDKPTSFKFHLNTYEEKEIKFKKVFFLVSAETQQDFGTNMIYGEEEYTSEIKNINTDSKIMTRLLKIVEQEVPYR</sequence>
<dbReference type="Proteomes" id="UP000184080">
    <property type="component" value="Unassembled WGS sequence"/>
</dbReference>
<reference evidence="2 3" key="1">
    <citation type="submission" date="2016-11" db="EMBL/GenBank/DDBJ databases">
        <authorList>
            <person name="Jaros S."/>
            <person name="Januszkiewicz K."/>
            <person name="Wedrychowicz H."/>
        </authorList>
    </citation>
    <scope>NUCLEOTIDE SEQUENCE [LARGE SCALE GENOMIC DNA]</scope>
    <source>
        <strain evidence="2 3">DSM 21864</strain>
    </source>
</reference>
<accession>A0A1M6PDF3</accession>
<keyword evidence="1" id="KW-1133">Transmembrane helix</keyword>
<gene>
    <name evidence="2" type="ORF">SAMN05444401_0497</name>
</gene>
<evidence type="ECO:0000313" key="2">
    <source>
        <dbReference type="EMBL" id="SHK05969.1"/>
    </source>
</evidence>
<protein>
    <submittedName>
        <fullName evidence="2">Uncharacterized protein</fullName>
    </submittedName>
</protein>
<evidence type="ECO:0000313" key="3">
    <source>
        <dbReference type="Proteomes" id="UP000184080"/>
    </source>
</evidence>
<name>A0A1M6PDF3_9CLOT</name>
<evidence type="ECO:0000256" key="1">
    <source>
        <dbReference type="SAM" id="Phobius"/>
    </source>
</evidence>
<feature type="transmembrane region" description="Helical" evidence="1">
    <location>
        <begin position="7"/>
        <end position="25"/>
    </location>
</feature>
<proteinExistence type="predicted"/>
<dbReference type="RefSeq" id="WP_073012810.1">
    <property type="nucleotide sequence ID" value="NZ_FQZO01000015.1"/>
</dbReference>